<organism evidence="1 2">
    <name type="scientific">Ceutorhynchus assimilis</name>
    <name type="common">cabbage seed weevil</name>
    <dbReference type="NCBI Taxonomy" id="467358"/>
    <lineage>
        <taxon>Eukaryota</taxon>
        <taxon>Metazoa</taxon>
        <taxon>Ecdysozoa</taxon>
        <taxon>Arthropoda</taxon>
        <taxon>Hexapoda</taxon>
        <taxon>Insecta</taxon>
        <taxon>Pterygota</taxon>
        <taxon>Neoptera</taxon>
        <taxon>Endopterygota</taxon>
        <taxon>Coleoptera</taxon>
        <taxon>Polyphaga</taxon>
        <taxon>Cucujiformia</taxon>
        <taxon>Curculionidae</taxon>
        <taxon>Ceutorhynchinae</taxon>
        <taxon>Ceutorhynchus</taxon>
    </lineage>
</organism>
<dbReference type="Proteomes" id="UP001152799">
    <property type="component" value="Chromosome 7"/>
</dbReference>
<dbReference type="InterPro" id="IPR043519">
    <property type="entry name" value="NT_sf"/>
</dbReference>
<dbReference type="AlphaFoldDB" id="A0A9N9MU05"/>
<dbReference type="Gene3D" id="3.30.460.40">
    <property type="match status" value="1"/>
</dbReference>
<dbReference type="EMBL" id="OU892283">
    <property type="protein sequence ID" value="CAG9771480.1"/>
    <property type="molecule type" value="Genomic_DNA"/>
</dbReference>
<evidence type="ECO:0000313" key="1">
    <source>
        <dbReference type="EMBL" id="CAG9771480.1"/>
    </source>
</evidence>
<proteinExistence type="predicted"/>
<evidence type="ECO:0000313" key="2">
    <source>
        <dbReference type="Proteomes" id="UP001152799"/>
    </source>
</evidence>
<sequence length="234" mass="27250">MTSNLVKDSYSILIQKNIIHHQKEWLKALEVCPEEIDFIEKNVNVPYCIAGGFSSFLCGYTNTFDDIDVFVCTNAPDSKLRKILTTKGIEDDYDRANFSIYDYTLLSRKIQFIFIGKPWVTNKVAYLNHMCAIIFRFDLAICMTAILPNGCTLDFSHLKFNDVGIKPERVVKYSKRPIKITKVQSLQEQIVILQLTQFMRENGLRKLQQQFGEFYGFLTPTLAAKIWRYKYNYC</sequence>
<gene>
    <name evidence="1" type="ORF">CEUTPL_LOCUS11912</name>
</gene>
<name>A0A9N9MU05_9CUCU</name>
<dbReference type="SUPFAM" id="SSF81301">
    <property type="entry name" value="Nucleotidyltransferase"/>
    <property type="match status" value="1"/>
</dbReference>
<accession>A0A9N9MU05</accession>
<keyword evidence="2" id="KW-1185">Reference proteome</keyword>
<protein>
    <submittedName>
        <fullName evidence="1">Uncharacterized protein</fullName>
    </submittedName>
</protein>
<reference evidence="1" key="1">
    <citation type="submission" date="2022-01" db="EMBL/GenBank/DDBJ databases">
        <authorList>
            <person name="King R."/>
        </authorList>
    </citation>
    <scope>NUCLEOTIDE SEQUENCE</scope>
</reference>